<organism evidence="5 6">
    <name type="scientific">Streptacidiphilus alkalitolerans</name>
    <dbReference type="NCBI Taxonomy" id="3342712"/>
    <lineage>
        <taxon>Bacteria</taxon>
        <taxon>Bacillati</taxon>
        <taxon>Actinomycetota</taxon>
        <taxon>Actinomycetes</taxon>
        <taxon>Kitasatosporales</taxon>
        <taxon>Streptomycetaceae</taxon>
        <taxon>Streptacidiphilus</taxon>
    </lineage>
</organism>
<dbReference type="SMART" id="SM00091">
    <property type="entry name" value="PAS"/>
    <property type="match status" value="2"/>
</dbReference>
<proteinExistence type="predicted"/>
<reference evidence="5 6" key="1">
    <citation type="submission" date="2024-09" db="EMBL/GenBank/DDBJ databases">
        <authorList>
            <person name="Lee S.D."/>
        </authorList>
    </citation>
    <scope>NUCLEOTIDE SEQUENCE [LARGE SCALE GENOMIC DNA]</scope>
    <source>
        <strain evidence="5 6">N1-3</strain>
    </source>
</reference>
<evidence type="ECO:0000256" key="2">
    <source>
        <dbReference type="SAM" id="MobiDB-lite"/>
    </source>
</evidence>
<evidence type="ECO:0000313" key="5">
    <source>
        <dbReference type="EMBL" id="MFC1434985.1"/>
    </source>
</evidence>
<dbReference type="PANTHER" id="PTHR43156:SF2">
    <property type="entry name" value="STAGE II SPORULATION PROTEIN E"/>
    <property type="match status" value="1"/>
</dbReference>
<name>A0ABV6X9L4_9ACTN</name>
<dbReference type="PANTHER" id="PTHR43156">
    <property type="entry name" value="STAGE II SPORULATION PROTEIN E-RELATED"/>
    <property type="match status" value="1"/>
</dbReference>
<evidence type="ECO:0000259" key="3">
    <source>
        <dbReference type="SMART" id="SM00091"/>
    </source>
</evidence>
<dbReference type="InterPro" id="IPR013655">
    <property type="entry name" value="PAS_fold_3"/>
</dbReference>
<dbReference type="InterPro" id="IPR036457">
    <property type="entry name" value="PPM-type-like_dom_sf"/>
</dbReference>
<evidence type="ECO:0000313" key="6">
    <source>
        <dbReference type="Proteomes" id="UP001592530"/>
    </source>
</evidence>
<sequence>MESLGAPVEEGDGAHPNPELTPEVFDQAVFMIALTAGPEHRLVYSNEAFRGLFGDRPHGVPVREAFGDELADPFLALLDQVYADTTARRLAAPRVVAGPGGGERHLIHSASPVRSRYGRGVLVALVDATAEVSATRRAELLSDQRLETLHRYEALVSAVSQMVWVARPDGSMTELVEGWESFTGQPWRSAMDAGWFEVIHPLDVDGLVEAWRRAAADRGMFEAVFRVRSTDGDYRHVQSRAVPVVCEGEVVEWIGATSDIEDQWRNRLREELMARAVAVTDTPHMDDAFMAMAAVVVPDLADACAIFLLTDPDRAPGGSVSATRVASVARPGLPPLPPMLRQEYLLGARARRVIAERRPTLLTFEPHAPPQGAVPTVSAAWLSEAEATALTLVPVIIDGRVVALAAAAVCGGRPRPDRAYIELLHEVLQLAQVPLGQSLELQRTRQVALALQRALLTSTPPVPGAGLAARYQPSSRTAEVGGDWFDAFLLPDGSLALTIGDVAGHDLAAATGMGQLRSMLRAIAYAHSDRHAPAEILAELDLAATGLDVAAFATVIHVHLVPSGGGWQAAWSNAGHPPPLLLPASGAPCLLSGGEADIPLCVDPARQRTTHHRRIDPGDTLVLFTDGLVEIPGEHLARGLDRLAAAAVAARHLPVDELCERLLGQAPDGRDDVAVLAFRPDPAAP</sequence>
<dbReference type="InterPro" id="IPR035965">
    <property type="entry name" value="PAS-like_dom_sf"/>
</dbReference>
<feature type="region of interest" description="Disordered" evidence="2">
    <location>
        <begin position="1"/>
        <end position="20"/>
    </location>
</feature>
<dbReference type="SUPFAM" id="SSF81606">
    <property type="entry name" value="PP2C-like"/>
    <property type="match status" value="1"/>
</dbReference>
<feature type="domain" description="PAS" evidence="3">
    <location>
        <begin position="150"/>
        <end position="216"/>
    </location>
</feature>
<keyword evidence="1" id="KW-0378">Hydrolase</keyword>
<comment type="caution">
    <text evidence="5">The sequence shown here is derived from an EMBL/GenBank/DDBJ whole genome shotgun (WGS) entry which is preliminary data.</text>
</comment>
<dbReference type="InterPro" id="IPR052016">
    <property type="entry name" value="Bact_Sigma-Reg"/>
</dbReference>
<dbReference type="Pfam" id="PF08448">
    <property type="entry name" value="PAS_4"/>
    <property type="match status" value="1"/>
</dbReference>
<dbReference type="Pfam" id="PF08447">
    <property type="entry name" value="PAS_3"/>
    <property type="match status" value="1"/>
</dbReference>
<dbReference type="RefSeq" id="WP_380557675.1">
    <property type="nucleotide sequence ID" value="NZ_JBHEZY010000016.1"/>
</dbReference>
<dbReference type="InterPro" id="IPR001932">
    <property type="entry name" value="PPM-type_phosphatase-like_dom"/>
</dbReference>
<dbReference type="Pfam" id="PF07228">
    <property type="entry name" value="SpoIIE"/>
    <property type="match status" value="1"/>
</dbReference>
<dbReference type="NCBIfam" id="TIGR00229">
    <property type="entry name" value="sensory_box"/>
    <property type="match status" value="1"/>
</dbReference>
<dbReference type="SUPFAM" id="SSF55785">
    <property type="entry name" value="PYP-like sensor domain (PAS domain)"/>
    <property type="match status" value="2"/>
</dbReference>
<dbReference type="SMART" id="SM00331">
    <property type="entry name" value="PP2C_SIG"/>
    <property type="match status" value="1"/>
</dbReference>
<dbReference type="InterPro" id="IPR000014">
    <property type="entry name" value="PAS"/>
</dbReference>
<evidence type="ECO:0000256" key="1">
    <source>
        <dbReference type="ARBA" id="ARBA00022801"/>
    </source>
</evidence>
<accession>A0ABV6X9L4</accession>
<dbReference type="Proteomes" id="UP001592530">
    <property type="component" value="Unassembled WGS sequence"/>
</dbReference>
<dbReference type="InterPro" id="IPR013656">
    <property type="entry name" value="PAS_4"/>
</dbReference>
<feature type="domain" description="PPM-type phosphatase" evidence="4">
    <location>
        <begin position="462"/>
        <end position="680"/>
    </location>
</feature>
<dbReference type="CDD" id="cd00130">
    <property type="entry name" value="PAS"/>
    <property type="match status" value="1"/>
</dbReference>
<dbReference type="Gene3D" id="3.30.450.20">
    <property type="entry name" value="PAS domain"/>
    <property type="match status" value="2"/>
</dbReference>
<feature type="domain" description="PAS" evidence="3">
    <location>
        <begin position="19"/>
        <end position="87"/>
    </location>
</feature>
<gene>
    <name evidence="5" type="ORF">ACEZDB_30520</name>
</gene>
<dbReference type="Gene3D" id="3.60.40.10">
    <property type="entry name" value="PPM-type phosphatase domain"/>
    <property type="match status" value="1"/>
</dbReference>
<evidence type="ECO:0000259" key="4">
    <source>
        <dbReference type="SMART" id="SM00331"/>
    </source>
</evidence>
<protein>
    <submittedName>
        <fullName evidence="5">SpoIIE family protein phosphatase</fullName>
    </submittedName>
</protein>
<dbReference type="EMBL" id="JBHEZY010000016">
    <property type="protein sequence ID" value="MFC1434985.1"/>
    <property type="molecule type" value="Genomic_DNA"/>
</dbReference>